<dbReference type="Proteomes" id="UP001303373">
    <property type="component" value="Chromosome 2"/>
</dbReference>
<feature type="region of interest" description="Disordered" evidence="1">
    <location>
        <begin position="23"/>
        <end position="128"/>
    </location>
</feature>
<dbReference type="EMBL" id="CP138581">
    <property type="protein sequence ID" value="WPG98687.1"/>
    <property type="molecule type" value="Genomic_DNA"/>
</dbReference>
<feature type="region of interest" description="Disordered" evidence="1">
    <location>
        <begin position="294"/>
        <end position="355"/>
    </location>
</feature>
<accession>A0AAQ3M250</accession>
<gene>
    <name evidence="2" type="ORF">R9X50_00148100</name>
</gene>
<protein>
    <submittedName>
        <fullName evidence="2">Uncharacterized protein</fullName>
    </submittedName>
</protein>
<proteinExistence type="predicted"/>
<keyword evidence="3" id="KW-1185">Reference proteome</keyword>
<evidence type="ECO:0000313" key="2">
    <source>
        <dbReference type="EMBL" id="WPG98687.1"/>
    </source>
</evidence>
<organism evidence="2 3">
    <name type="scientific">Acrodontium crateriforme</name>
    <dbReference type="NCBI Taxonomy" id="150365"/>
    <lineage>
        <taxon>Eukaryota</taxon>
        <taxon>Fungi</taxon>
        <taxon>Dikarya</taxon>
        <taxon>Ascomycota</taxon>
        <taxon>Pezizomycotina</taxon>
        <taxon>Dothideomycetes</taxon>
        <taxon>Dothideomycetidae</taxon>
        <taxon>Mycosphaerellales</taxon>
        <taxon>Teratosphaeriaceae</taxon>
        <taxon>Acrodontium</taxon>
    </lineage>
</organism>
<feature type="compositionally biased region" description="Polar residues" evidence="1">
    <location>
        <begin position="315"/>
        <end position="347"/>
    </location>
</feature>
<reference evidence="2 3" key="1">
    <citation type="submission" date="2023-11" db="EMBL/GenBank/DDBJ databases">
        <title>An acidophilic fungus is an integral part of prey digestion in a carnivorous sundew plant.</title>
        <authorList>
            <person name="Tsai I.J."/>
        </authorList>
    </citation>
    <scope>NUCLEOTIDE SEQUENCE [LARGE SCALE GENOMIC DNA]</scope>
    <source>
        <strain evidence="2">169a</strain>
    </source>
</reference>
<name>A0AAQ3M250_9PEZI</name>
<evidence type="ECO:0000256" key="1">
    <source>
        <dbReference type="SAM" id="MobiDB-lite"/>
    </source>
</evidence>
<evidence type="ECO:0000313" key="3">
    <source>
        <dbReference type="Proteomes" id="UP001303373"/>
    </source>
</evidence>
<sequence>MFAPPPVLLSIGQIEREKRLQLEREAQRKKATATAQAVGTQDSRNRLKTSIFSRKRASKDLSQLSKEKNKKNKKTDRYSVSDPVSTSPIGPAKKHQERAGERAERKGRNSALPSPLLGKCSPPKRPARPPVELTTVLDFLHSPKEHVAAESVAPAAATFLEPAKQESALPATPCPPPVPFKSPRHLSNPVAYAEFQSALAGLQTEKQPVGYSQEWTLLPDKSELPSTQSIWTPTASMNAPFSWPVDFAATTGMLETSKRANDLCLSPVDMREKRSSWAHSESIPEPAVAIKRPKTTPLCVRRGSEKDTKRCTLESRVSQGDNGSAGSMTEKAQSASGQSPPEIQSSLPERPKSETESIMMCPEVFLQDFLPYGRHQETQSGGNTPDGSSLSPIVDHKIGKHLPDTPGSIAKTPTEMYSARRTCLVGLPLVMKNEDPDLWGRSQRQVPQGCSVSHKLGMTDKGNVLAYQANKESSNAASLSANSRIHTSTNMLEFVVDSARTNMAPLAEVDGRESAQLTTTKTPEKKAYRPPIYMEGPLRLWKFSDGQPHSSSIGSPYHFQSLVNEIYQNAGALPQPDVEERMANEICQWFDGYGFGESLTFAGDAFYGDESPDGSAGERIELPGGIMHGSDETWFDDQSICSEDSIPTAHRAAEVQAKGTAGRSGQARRDSSTLPKLDYAWAPRTTSYEAVECASEEKKHVARDSGLGEQGFDWDDDDDDLAEMVKSERPGRAADMSRKAMTKFRGLTGMVVTAWRAEV</sequence>
<feature type="region of interest" description="Disordered" evidence="1">
    <location>
        <begin position="655"/>
        <end position="674"/>
    </location>
</feature>
<feature type="compositionally biased region" description="Basic and acidic residues" evidence="1">
    <location>
        <begin position="97"/>
        <end position="107"/>
    </location>
</feature>
<dbReference type="AlphaFoldDB" id="A0AAQ3M250"/>
<feature type="compositionally biased region" description="Polar residues" evidence="1">
    <location>
        <begin position="38"/>
        <end position="52"/>
    </location>
</feature>
<feature type="compositionally biased region" description="Basic and acidic residues" evidence="1">
    <location>
        <begin position="302"/>
        <end position="313"/>
    </location>
</feature>